<protein>
    <submittedName>
        <fullName evidence="2">DUF1540 domain-containing protein</fullName>
    </submittedName>
</protein>
<dbReference type="Pfam" id="PF07561">
    <property type="entry name" value="DUF1540"/>
    <property type="match status" value="1"/>
</dbReference>
<organism evidence="2 3">
    <name type="scientific">Paenibacillus hexagrammi</name>
    <dbReference type="NCBI Taxonomy" id="2908839"/>
    <lineage>
        <taxon>Bacteria</taxon>
        <taxon>Bacillati</taxon>
        <taxon>Bacillota</taxon>
        <taxon>Bacilli</taxon>
        <taxon>Bacillales</taxon>
        <taxon>Paenibacillaceae</taxon>
        <taxon>Paenibacillus</taxon>
    </lineage>
</organism>
<gene>
    <name evidence="2" type="ORF">L0M14_21585</name>
</gene>
<dbReference type="Proteomes" id="UP001649230">
    <property type="component" value="Chromosome"/>
</dbReference>
<evidence type="ECO:0000313" key="2">
    <source>
        <dbReference type="EMBL" id="UJF32287.1"/>
    </source>
</evidence>
<feature type="domain" description="DUF1540" evidence="1">
    <location>
        <begin position="5"/>
        <end position="47"/>
    </location>
</feature>
<dbReference type="InterPro" id="IPR011437">
    <property type="entry name" value="DUF1540"/>
</dbReference>
<dbReference type="EMBL" id="CP090978">
    <property type="protein sequence ID" value="UJF32287.1"/>
    <property type="molecule type" value="Genomic_DNA"/>
</dbReference>
<accession>A0ABY3SE76</accession>
<dbReference type="RefSeq" id="WP_235118631.1">
    <property type="nucleotide sequence ID" value="NZ_CP090978.1"/>
</dbReference>
<evidence type="ECO:0000259" key="1">
    <source>
        <dbReference type="Pfam" id="PF07561"/>
    </source>
</evidence>
<proteinExistence type="predicted"/>
<evidence type="ECO:0000313" key="3">
    <source>
        <dbReference type="Proteomes" id="UP001649230"/>
    </source>
</evidence>
<sequence length="50" mass="5697">MAQGVLCEVNSCRFWGEQNKCKADSIYIVNHSSKRADHSAETDCKTFEMK</sequence>
<keyword evidence="3" id="KW-1185">Reference proteome</keyword>
<reference evidence="2 3" key="1">
    <citation type="journal article" date="2024" name="Int. J. Syst. Evol. Microbiol.">
        <title>Paenibacillus hexagrammi sp. nov., a novel bacterium isolated from the gut content of Hexagrammos agrammus.</title>
        <authorList>
            <person name="Jung H.K."/>
            <person name="Kim D.G."/>
            <person name="Zin H."/>
            <person name="Park J."/>
            <person name="Jung H."/>
            <person name="Kim Y.O."/>
            <person name="Kong H.J."/>
            <person name="Kim J.W."/>
            <person name="Kim Y.S."/>
        </authorList>
    </citation>
    <scope>NUCLEOTIDE SEQUENCE [LARGE SCALE GENOMIC DNA]</scope>
    <source>
        <strain evidence="2 3">YPD9-1</strain>
    </source>
</reference>
<name>A0ABY3SE76_9BACL</name>